<reference evidence="1" key="1">
    <citation type="submission" date="2023-04" db="EMBL/GenBank/DDBJ databases">
        <title>A chromosome-level genome assembly of the parasitoid wasp Eretmocerus hayati.</title>
        <authorList>
            <person name="Zhong Y."/>
            <person name="Liu S."/>
            <person name="Liu Y."/>
        </authorList>
    </citation>
    <scope>NUCLEOTIDE SEQUENCE</scope>
    <source>
        <strain evidence="1">ZJU_SS_LIU_2023</strain>
    </source>
</reference>
<organism evidence="1 2">
    <name type="scientific">Eretmocerus hayati</name>
    <dbReference type="NCBI Taxonomy" id="131215"/>
    <lineage>
        <taxon>Eukaryota</taxon>
        <taxon>Metazoa</taxon>
        <taxon>Ecdysozoa</taxon>
        <taxon>Arthropoda</taxon>
        <taxon>Hexapoda</taxon>
        <taxon>Insecta</taxon>
        <taxon>Pterygota</taxon>
        <taxon>Neoptera</taxon>
        <taxon>Endopterygota</taxon>
        <taxon>Hymenoptera</taxon>
        <taxon>Apocrita</taxon>
        <taxon>Proctotrupomorpha</taxon>
        <taxon>Chalcidoidea</taxon>
        <taxon>Aphelinidae</taxon>
        <taxon>Aphelininae</taxon>
        <taxon>Eretmocerus</taxon>
    </lineage>
</organism>
<comment type="caution">
    <text evidence="1">The sequence shown here is derived from an EMBL/GenBank/DDBJ whole genome shotgun (WGS) entry which is preliminary data.</text>
</comment>
<proteinExistence type="predicted"/>
<dbReference type="EMBL" id="CM056741">
    <property type="protein sequence ID" value="KAJ8682738.1"/>
    <property type="molecule type" value="Genomic_DNA"/>
</dbReference>
<dbReference type="Proteomes" id="UP001239111">
    <property type="component" value="Chromosome 1"/>
</dbReference>
<evidence type="ECO:0000313" key="1">
    <source>
        <dbReference type="EMBL" id="KAJ8682738.1"/>
    </source>
</evidence>
<protein>
    <submittedName>
        <fullName evidence="1">Uncharacterized protein</fullName>
    </submittedName>
</protein>
<accession>A0ACC2PI60</accession>
<name>A0ACC2PI60_9HYME</name>
<keyword evidence="2" id="KW-1185">Reference proteome</keyword>
<sequence length="190" mass="22187">MVRKSSCRSFGKLSEVTWKRSWRVTDFLLKSLWEIFGTFKRDHKGFWIEHVTVFFMKLSLASFRGIEFLSDQRLVSFVFTFEVQKARWIINEVKLQCSSPAIFCEVHFELLMIYCSRFITGQCINFPGGSDEFPRDFQKASKKASRDSARPIAKLLPILKCLSENPSTLLRKSRELSCTSCLFNTPEEQR</sequence>
<evidence type="ECO:0000313" key="2">
    <source>
        <dbReference type="Proteomes" id="UP001239111"/>
    </source>
</evidence>
<gene>
    <name evidence="1" type="ORF">QAD02_018530</name>
</gene>